<dbReference type="Gene3D" id="3.30.70.330">
    <property type="match status" value="1"/>
</dbReference>
<dbReference type="EMBL" id="CAJOAZ010033108">
    <property type="protein sequence ID" value="CAF4452428.1"/>
    <property type="molecule type" value="Genomic_DNA"/>
</dbReference>
<evidence type="ECO:0000313" key="3">
    <source>
        <dbReference type="Proteomes" id="UP000663844"/>
    </source>
</evidence>
<evidence type="ECO:0000313" key="2">
    <source>
        <dbReference type="EMBL" id="CAF4452428.1"/>
    </source>
</evidence>
<dbReference type="Proteomes" id="UP000663844">
    <property type="component" value="Unassembled WGS sequence"/>
</dbReference>
<dbReference type="PANTHER" id="PTHR15608">
    <property type="entry name" value="SPLICING FACTOR U2AF-ASSOCIATED PROTEIN 2"/>
    <property type="match status" value="1"/>
</dbReference>
<dbReference type="InterPro" id="IPR000504">
    <property type="entry name" value="RRM_dom"/>
</dbReference>
<dbReference type="Pfam" id="PF00076">
    <property type="entry name" value="RRM_1"/>
    <property type="match status" value="1"/>
</dbReference>
<dbReference type="AlphaFoldDB" id="A0A820SFP3"/>
<proteinExistence type="predicted"/>
<accession>A0A820SFP3</accession>
<name>A0A820SFP3_9BILA</name>
<dbReference type="InterPro" id="IPR012677">
    <property type="entry name" value="Nucleotide-bd_a/b_plait_sf"/>
</dbReference>
<evidence type="ECO:0000259" key="1">
    <source>
        <dbReference type="Pfam" id="PF00076"/>
    </source>
</evidence>
<comment type="caution">
    <text evidence="2">The sequence shown here is derived from an EMBL/GenBank/DDBJ whole genome shotgun (WGS) entry which is preliminary data.</text>
</comment>
<dbReference type="SUPFAM" id="SSF54928">
    <property type="entry name" value="RNA-binding domain, RBD"/>
    <property type="match status" value="1"/>
</dbReference>
<dbReference type="GO" id="GO:0005686">
    <property type="term" value="C:U2 snRNP"/>
    <property type="evidence" value="ECO:0007669"/>
    <property type="project" value="TreeGrafter"/>
</dbReference>
<feature type="non-terminal residue" evidence="2">
    <location>
        <position position="1"/>
    </location>
</feature>
<dbReference type="GO" id="GO:0003723">
    <property type="term" value="F:RNA binding"/>
    <property type="evidence" value="ECO:0007669"/>
    <property type="project" value="InterPro"/>
</dbReference>
<organism evidence="2 3">
    <name type="scientific">Adineta steineri</name>
    <dbReference type="NCBI Taxonomy" id="433720"/>
    <lineage>
        <taxon>Eukaryota</taxon>
        <taxon>Metazoa</taxon>
        <taxon>Spiralia</taxon>
        <taxon>Gnathifera</taxon>
        <taxon>Rotifera</taxon>
        <taxon>Eurotatoria</taxon>
        <taxon>Bdelloidea</taxon>
        <taxon>Adinetida</taxon>
        <taxon>Adinetidae</taxon>
        <taxon>Adineta</taxon>
    </lineage>
</organism>
<dbReference type="GO" id="GO:0005684">
    <property type="term" value="C:U2-type spliceosomal complex"/>
    <property type="evidence" value="ECO:0007669"/>
    <property type="project" value="TreeGrafter"/>
</dbReference>
<feature type="domain" description="RRM" evidence="1">
    <location>
        <begin position="19"/>
        <end position="43"/>
    </location>
</feature>
<dbReference type="InterPro" id="IPR035979">
    <property type="entry name" value="RBD_domain_sf"/>
</dbReference>
<reference evidence="2" key="1">
    <citation type="submission" date="2021-02" db="EMBL/GenBank/DDBJ databases">
        <authorList>
            <person name="Nowell W R."/>
        </authorList>
    </citation>
    <scope>NUCLEOTIDE SEQUENCE</scope>
</reference>
<dbReference type="InterPro" id="IPR034393">
    <property type="entry name" value="TatSF1-like"/>
</dbReference>
<gene>
    <name evidence="2" type="ORF">OXD698_LOCUS54480</name>
</gene>
<protein>
    <recommendedName>
        <fullName evidence="1">RRM domain-containing protein</fullName>
    </recommendedName>
</protein>
<dbReference type="PANTHER" id="PTHR15608:SF0">
    <property type="entry name" value="HIV TAT-SPECIFIC FACTOR 1"/>
    <property type="match status" value="1"/>
</dbReference>
<sequence length="54" mass="6338">MNKIRNSWFDLPDEKNCNVYVTGLPFDITDEEFEELLSKYGIISPDPNDTRKTK</sequence>